<reference evidence="2" key="1">
    <citation type="journal article" date="2015" name="Nature">
        <title>Complex archaea that bridge the gap between prokaryotes and eukaryotes.</title>
        <authorList>
            <person name="Spang A."/>
            <person name="Saw J.H."/>
            <person name="Jorgensen S.L."/>
            <person name="Zaremba-Niedzwiedzka K."/>
            <person name="Martijn J."/>
            <person name="Lind A.E."/>
            <person name="van Eijk R."/>
            <person name="Schleper C."/>
            <person name="Guy L."/>
            <person name="Ettema T.J."/>
        </authorList>
    </citation>
    <scope>NUCLEOTIDE SEQUENCE</scope>
</reference>
<comment type="caution">
    <text evidence="2">The sequence shown here is derived from an EMBL/GenBank/DDBJ whole genome shotgun (WGS) entry which is preliminary data.</text>
</comment>
<dbReference type="EMBL" id="LAZR01000460">
    <property type="protein sequence ID" value="KKN68028.1"/>
    <property type="molecule type" value="Genomic_DNA"/>
</dbReference>
<proteinExistence type="predicted"/>
<gene>
    <name evidence="2" type="ORF">LCGC14_0455840</name>
</gene>
<organism evidence="2">
    <name type="scientific">marine sediment metagenome</name>
    <dbReference type="NCBI Taxonomy" id="412755"/>
    <lineage>
        <taxon>unclassified sequences</taxon>
        <taxon>metagenomes</taxon>
        <taxon>ecological metagenomes</taxon>
    </lineage>
</organism>
<feature type="region of interest" description="Disordered" evidence="1">
    <location>
        <begin position="29"/>
        <end position="48"/>
    </location>
</feature>
<evidence type="ECO:0000256" key="1">
    <source>
        <dbReference type="SAM" id="MobiDB-lite"/>
    </source>
</evidence>
<sequence length="115" mass="12775">MSRRKRGEEPTLAEVFAGAFRDIGTRGYEPDWSERATSEQIAKLDDKRRGVTAEQDAVRRLAGRCEACGHAEVDHVEVWTVDMRVEQLALGLDRSSGSAFICSVGNCRCTESVKE</sequence>
<accession>A0A0F9VQG3</accession>
<dbReference type="AlphaFoldDB" id="A0A0F9VQG3"/>
<protein>
    <submittedName>
        <fullName evidence="2">Uncharacterized protein</fullName>
    </submittedName>
</protein>
<evidence type="ECO:0000313" key="2">
    <source>
        <dbReference type="EMBL" id="KKN68028.1"/>
    </source>
</evidence>
<name>A0A0F9VQG3_9ZZZZ</name>